<evidence type="ECO:0000256" key="2">
    <source>
        <dbReference type="ARBA" id="ARBA00022679"/>
    </source>
</evidence>
<keyword evidence="1" id="KW-0328">Glycosyltransferase</keyword>
<keyword evidence="5" id="KW-1185">Reference proteome</keyword>
<keyword evidence="2" id="KW-0808">Transferase</keyword>
<dbReference type="CDD" id="cd00761">
    <property type="entry name" value="Glyco_tranf_GTA_type"/>
    <property type="match status" value="1"/>
</dbReference>
<proteinExistence type="predicted"/>
<dbReference type="InterPro" id="IPR029044">
    <property type="entry name" value="Nucleotide-diphossugar_trans"/>
</dbReference>
<feature type="domain" description="Glycosyltransferase 2-like" evidence="3">
    <location>
        <begin position="7"/>
        <end position="135"/>
    </location>
</feature>
<name>A0ABQ0BB25_9FIRM</name>
<dbReference type="EMBL" id="BAABYW010000001">
    <property type="protein sequence ID" value="GAA6408632.1"/>
    <property type="molecule type" value="Genomic_DNA"/>
</dbReference>
<dbReference type="Gene3D" id="3.90.550.10">
    <property type="entry name" value="Spore Coat Polysaccharide Biosynthesis Protein SpsA, Chain A"/>
    <property type="match status" value="1"/>
</dbReference>
<gene>
    <name evidence="4" type="ORF">K040078D81_27490</name>
</gene>
<evidence type="ECO:0000256" key="1">
    <source>
        <dbReference type="ARBA" id="ARBA00022676"/>
    </source>
</evidence>
<dbReference type="InterPro" id="IPR001173">
    <property type="entry name" value="Glyco_trans_2-like"/>
</dbReference>
<accession>A0ABQ0BB25</accession>
<organism evidence="4 5">
    <name type="scientific">Blautia hominis</name>
    <dbReference type="NCBI Taxonomy" id="2025493"/>
    <lineage>
        <taxon>Bacteria</taxon>
        <taxon>Bacillati</taxon>
        <taxon>Bacillota</taxon>
        <taxon>Clostridia</taxon>
        <taxon>Lachnospirales</taxon>
        <taxon>Lachnospiraceae</taxon>
        <taxon>Blautia</taxon>
    </lineage>
</organism>
<dbReference type="Proteomes" id="UP001600943">
    <property type="component" value="Unassembled WGS sequence"/>
</dbReference>
<reference evidence="4 5" key="1">
    <citation type="submission" date="2024-04" db="EMBL/GenBank/DDBJ databases">
        <title>Defined microbial consortia suppress multidrug-resistant proinflammatory Enterobacteriaceae via ecological control.</title>
        <authorList>
            <person name="Furuichi M."/>
            <person name="Kawaguchi T."/>
            <person name="Pust M."/>
            <person name="Yasuma K."/>
            <person name="Plichta D."/>
            <person name="Hasegawa N."/>
            <person name="Ohya T."/>
            <person name="Bhattarai S."/>
            <person name="Sasajima S."/>
            <person name="Aoto Y."/>
            <person name="Tuganbaev T."/>
            <person name="Yaginuma M."/>
            <person name="Ueda M."/>
            <person name="Okahashi N."/>
            <person name="Amafuji K."/>
            <person name="Kiridooshi Y."/>
            <person name="Sugita K."/>
            <person name="Strazar M."/>
            <person name="Skelly A."/>
            <person name="Suda W."/>
            <person name="Hattori M."/>
            <person name="Nakamoto N."/>
            <person name="Caballero S."/>
            <person name="Norman J."/>
            <person name="Olle B."/>
            <person name="Tanoue T."/>
            <person name="Arita M."/>
            <person name="Bucci V."/>
            <person name="Atarashi K."/>
            <person name="Xavier R."/>
            <person name="Honda K."/>
        </authorList>
    </citation>
    <scope>NUCLEOTIDE SEQUENCE [LARGE SCALE GENOMIC DNA]</scope>
    <source>
        <strain evidence="5">k04-0078-D8-1</strain>
    </source>
</reference>
<dbReference type="Pfam" id="PF00535">
    <property type="entry name" value="Glycos_transf_2"/>
    <property type="match status" value="1"/>
</dbReference>
<dbReference type="SUPFAM" id="SSF53448">
    <property type="entry name" value="Nucleotide-diphospho-sugar transferases"/>
    <property type="match status" value="1"/>
</dbReference>
<evidence type="ECO:0000313" key="4">
    <source>
        <dbReference type="EMBL" id="GAA6408632.1"/>
    </source>
</evidence>
<protein>
    <submittedName>
        <fullName evidence="4">Glycosyltransferase</fullName>
    </submittedName>
</protein>
<sequence length="343" mass="39762">MEAGLVSIVLPIYNVEKYLDRCINSVVNQTYKSLEIILVDDGSPDGCPKICEDWVKRDKRIKVIHKANEGLGYARNTGIENASGEYICFFDSDDYIATNTIEKVYSAAKSKNSDMVLFGHYDVNSQGKIIKSYIPKTEKECYMNFEVQEKLLPDLVSDDSATGKSTNLWLSACFSMYSMRLILESNWRFASEREIISEDVYSLLRLYKNVKKVTIIPEAFYYYCENGMSLTHTYKVDRFDRIKQFYNACIKECDKLEYSDEVKKRFVGPFISNTIAAMKMVVKTDMSDINKKAAFRTICKDEQFHEIIKNMDIGKEKLTRRLLIYFLKHRLYSACELLVRLKA</sequence>
<dbReference type="PANTHER" id="PTHR22916">
    <property type="entry name" value="GLYCOSYLTRANSFERASE"/>
    <property type="match status" value="1"/>
</dbReference>
<dbReference type="RefSeq" id="WP_390405924.1">
    <property type="nucleotide sequence ID" value="NZ_BAABYW010000001.1"/>
</dbReference>
<evidence type="ECO:0000313" key="5">
    <source>
        <dbReference type="Proteomes" id="UP001600943"/>
    </source>
</evidence>
<comment type="caution">
    <text evidence="4">The sequence shown here is derived from an EMBL/GenBank/DDBJ whole genome shotgun (WGS) entry which is preliminary data.</text>
</comment>
<dbReference type="PANTHER" id="PTHR22916:SF51">
    <property type="entry name" value="GLYCOSYLTRANSFERASE EPSH-RELATED"/>
    <property type="match status" value="1"/>
</dbReference>
<evidence type="ECO:0000259" key="3">
    <source>
        <dbReference type="Pfam" id="PF00535"/>
    </source>
</evidence>